<dbReference type="GO" id="GO:0007165">
    <property type="term" value="P:signal transduction"/>
    <property type="evidence" value="ECO:0007669"/>
    <property type="project" value="UniProtKB-KW"/>
</dbReference>
<dbReference type="GO" id="GO:0005549">
    <property type="term" value="F:odorant binding"/>
    <property type="evidence" value="ECO:0007669"/>
    <property type="project" value="InterPro"/>
</dbReference>
<evidence type="ECO:0000313" key="12">
    <source>
        <dbReference type="Proteomes" id="UP000670152"/>
    </source>
</evidence>
<evidence type="ECO:0000256" key="1">
    <source>
        <dbReference type="ARBA" id="ARBA00004651"/>
    </source>
</evidence>
<keyword evidence="9" id="KW-0807">Transducer</keyword>
<keyword evidence="8" id="KW-0675">Receptor</keyword>
<name>A0A836G6T7_9HYME</name>
<evidence type="ECO:0000256" key="7">
    <source>
        <dbReference type="ARBA" id="ARBA00023136"/>
    </source>
</evidence>
<dbReference type="AlphaFoldDB" id="A0A836G6T7"/>
<dbReference type="PANTHER" id="PTHR21137">
    <property type="entry name" value="ODORANT RECEPTOR"/>
    <property type="match status" value="1"/>
</dbReference>
<evidence type="ECO:0000256" key="8">
    <source>
        <dbReference type="ARBA" id="ARBA00023170"/>
    </source>
</evidence>
<feature type="transmembrane region" description="Helical" evidence="10">
    <location>
        <begin position="325"/>
        <end position="346"/>
    </location>
</feature>
<feature type="non-terminal residue" evidence="11">
    <location>
        <position position="405"/>
    </location>
</feature>
<evidence type="ECO:0000313" key="11">
    <source>
        <dbReference type="EMBL" id="KAG5332519.1"/>
    </source>
</evidence>
<comment type="caution">
    <text evidence="11">The sequence shown here is derived from an EMBL/GenBank/DDBJ whole genome shotgun (WGS) entry which is preliminary data.</text>
</comment>
<evidence type="ECO:0000256" key="6">
    <source>
        <dbReference type="ARBA" id="ARBA00022989"/>
    </source>
</evidence>
<evidence type="ECO:0000256" key="2">
    <source>
        <dbReference type="ARBA" id="ARBA00022475"/>
    </source>
</evidence>
<evidence type="ECO:0000256" key="9">
    <source>
        <dbReference type="ARBA" id="ARBA00023224"/>
    </source>
</evidence>
<evidence type="ECO:0000256" key="5">
    <source>
        <dbReference type="ARBA" id="ARBA00022725"/>
    </source>
</evidence>
<dbReference type="Pfam" id="PF02949">
    <property type="entry name" value="7tm_6"/>
    <property type="match status" value="1"/>
</dbReference>
<feature type="transmembrane region" description="Helical" evidence="10">
    <location>
        <begin position="153"/>
        <end position="174"/>
    </location>
</feature>
<dbReference type="GO" id="GO:0004984">
    <property type="term" value="F:olfactory receptor activity"/>
    <property type="evidence" value="ECO:0007669"/>
    <property type="project" value="InterPro"/>
</dbReference>
<sequence>MSIPLSFLTGYCLILGGMYAFGSLFPFLAIIPKIIGKNITSEYSTRPVGFPYHVEYYVDLEKYYYPILIHNYLATAIRLTILVATDTFVTILVQHCCVLFSVVRYRLEYIRKSIEQDKKLALLEEDDKFYKNFTYCIQKHKDVLRFARYLDAIYTKAFFFEVGLIILAMSMSALQATSGILNPPLVIRHASYITAQLLHLYIVCWLGQQIIDHSDHVYTSTYRGEWYESSPKSRKLLNMIMLRSTSPCTLTVGKIMILSFPSFSAVKLDIIFFDRIHRRGLWPFHTRSRRYTIYTILMLIFGSGFIFELAGIIEIRHNFFEVIDNLPLLFFAILIISKILCAVHTLPKIKILLLKMQEYCLSPKSDEETKIQNLHAQHGRKLGYAYTGVCDFNSIKGYNNILQQN</sequence>
<dbReference type="Proteomes" id="UP000670152">
    <property type="component" value="Unassembled WGS sequence"/>
</dbReference>
<keyword evidence="2" id="KW-1003">Cell membrane</keyword>
<accession>A0A836G6T7</accession>
<keyword evidence="6 10" id="KW-1133">Transmembrane helix</keyword>
<proteinExistence type="predicted"/>
<feature type="transmembrane region" description="Helical" evidence="10">
    <location>
        <begin position="6"/>
        <end position="31"/>
    </location>
</feature>
<reference evidence="11 12" key="1">
    <citation type="submission" date="2020-02" db="EMBL/GenBank/DDBJ databases">
        <title>Relaxed selection underlies rapid genomic changes in the transitions from sociality to social parasitism in ants.</title>
        <authorList>
            <person name="Bi X."/>
        </authorList>
    </citation>
    <scope>NUCLEOTIDE SEQUENCE [LARGE SCALE GENOMIC DNA]</scope>
    <source>
        <strain evidence="11">BGI-DK2014b</strain>
        <tissue evidence="11">Whole body</tissue>
    </source>
</reference>
<evidence type="ECO:0000256" key="10">
    <source>
        <dbReference type="SAM" id="Phobius"/>
    </source>
</evidence>
<evidence type="ECO:0000256" key="3">
    <source>
        <dbReference type="ARBA" id="ARBA00022606"/>
    </source>
</evidence>
<keyword evidence="12" id="KW-1185">Reference proteome</keyword>
<keyword evidence="3" id="KW-0716">Sensory transduction</keyword>
<dbReference type="OrthoDB" id="7550677at2759"/>
<feature type="transmembrane region" description="Helical" evidence="10">
    <location>
        <begin position="291"/>
        <end position="313"/>
    </location>
</feature>
<protein>
    <submittedName>
        <fullName evidence="11">OR45A protein</fullName>
    </submittedName>
</protein>
<dbReference type="EMBL" id="JAANIB010005340">
    <property type="protein sequence ID" value="KAG5332519.1"/>
    <property type="molecule type" value="Genomic_DNA"/>
</dbReference>
<keyword evidence="7 10" id="KW-0472">Membrane</keyword>
<feature type="non-terminal residue" evidence="11">
    <location>
        <position position="1"/>
    </location>
</feature>
<keyword evidence="4 10" id="KW-0812">Transmembrane</keyword>
<dbReference type="PANTHER" id="PTHR21137:SF35">
    <property type="entry name" value="ODORANT RECEPTOR 19A-RELATED"/>
    <property type="match status" value="1"/>
</dbReference>
<gene>
    <name evidence="11" type="primary">Or45a</name>
    <name evidence="11" type="ORF">G6Z77_0005254</name>
</gene>
<evidence type="ECO:0000256" key="4">
    <source>
        <dbReference type="ARBA" id="ARBA00022692"/>
    </source>
</evidence>
<organism evidence="11 12">
    <name type="scientific">Acromyrmex heyeri</name>
    <dbReference type="NCBI Taxonomy" id="230685"/>
    <lineage>
        <taxon>Eukaryota</taxon>
        <taxon>Metazoa</taxon>
        <taxon>Ecdysozoa</taxon>
        <taxon>Arthropoda</taxon>
        <taxon>Hexapoda</taxon>
        <taxon>Insecta</taxon>
        <taxon>Pterygota</taxon>
        <taxon>Neoptera</taxon>
        <taxon>Endopterygota</taxon>
        <taxon>Hymenoptera</taxon>
        <taxon>Apocrita</taxon>
        <taxon>Aculeata</taxon>
        <taxon>Formicoidea</taxon>
        <taxon>Formicidae</taxon>
        <taxon>Myrmicinae</taxon>
        <taxon>Acromyrmex</taxon>
    </lineage>
</organism>
<dbReference type="GO" id="GO:0005886">
    <property type="term" value="C:plasma membrane"/>
    <property type="evidence" value="ECO:0007669"/>
    <property type="project" value="UniProtKB-SubCell"/>
</dbReference>
<comment type="subcellular location">
    <subcellularLocation>
        <location evidence="1">Cell membrane</location>
        <topology evidence="1">Multi-pass membrane protein</topology>
    </subcellularLocation>
</comment>
<dbReference type="InterPro" id="IPR004117">
    <property type="entry name" value="7tm6_olfct_rcpt"/>
</dbReference>
<keyword evidence="5" id="KW-0552">Olfaction</keyword>